<dbReference type="GO" id="GO:0008967">
    <property type="term" value="F:phosphoglycolate phosphatase activity"/>
    <property type="evidence" value="ECO:0007669"/>
    <property type="project" value="TreeGrafter"/>
</dbReference>
<evidence type="ECO:0000313" key="1">
    <source>
        <dbReference type="EMBL" id="KAA0920464.1"/>
    </source>
</evidence>
<dbReference type="GO" id="GO:0006281">
    <property type="term" value="P:DNA repair"/>
    <property type="evidence" value="ECO:0007669"/>
    <property type="project" value="TreeGrafter"/>
</dbReference>
<dbReference type="Proteomes" id="UP000325291">
    <property type="component" value="Unassembled WGS sequence"/>
</dbReference>
<dbReference type="EMBL" id="VINQ01000002">
    <property type="protein sequence ID" value="KAA0920464.1"/>
    <property type="molecule type" value="Genomic_DNA"/>
</dbReference>
<name>A0A5A9ZT32_9RHOB</name>
<dbReference type="InterPro" id="IPR023198">
    <property type="entry name" value="PGP-like_dom2"/>
</dbReference>
<sequence>MSRLRLVVFDVDGTLADSQAEILSAMGAAFANESLATPDRAAILSIVGLSLDHAMVRLAPDLSETGRARLVAGYKQAYFEQRRANGASPLYPGVRAVLDEMAGDPFLLMGVATGKSKRGLDALIEAHGLERYFVTRQVADFHPSKPHPAMLAAALGEAGIGPCDAVMVGDTSFDMEMARAAAVGALGVGWGYHAPETLVADHVVHDVAEVPSAVAGVLARHGENR</sequence>
<dbReference type="SFLD" id="SFLDS00003">
    <property type="entry name" value="Haloacid_Dehalogenase"/>
    <property type="match status" value="1"/>
</dbReference>
<keyword evidence="2" id="KW-1185">Reference proteome</keyword>
<dbReference type="NCBIfam" id="TIGR01549">
    <property type="entry name" value="HAD-SF-IA-v1"/>
    <property type="match status" value="1"/>
</dbReference>
<dbReference type="SFLD" id="SFLDG01129">
    <property type="entry name" value="C1.5:_HAD__Beta-PGM__Phosphata"/>
    <property type="match status" value="1"/>
</dbReference>
<dbReference type="InterPro" id="IPR041492">
    <property type="entry name" value="HAD_2"/>
</dbReference>
<dbReference type="Gene3D" id="3.40.50.1000">
    <property type="entry name" value="HAD superfamily/HAD-like"/>
    <property type="match status" value="1"/>
</dbReference>
<accession>A0A5A9ZT32</accession>
<dbReference type="PANTHER" id="PTHR43434:SF24">
    <property type="entry name" value="HYDROLASE-RELATED"/>
    <property type="match status" value="1"/>
</dbReference>
<dbReference type="PANTHER" id="PTHR43434">
    <property type="entry name" value="PHOSPHOGLYCOLATE PHOSPHATASE"/>
    <property type="match status" value="1"/>
</dbReference>
<dbReference type="AlphaFoldDB" id="A0A5A9ZT32"/>
<organism evidence="1 2">
    <name type="scientific">Aquicoccus porphyridii</name>
    <dbReference type="NCBI Taxonomy" id="1852029"/>
    <lineage>
        <taxon>Bacteria</taxon>
        <taxon>Pseudomonadati</taxon>
        <taxon>Pseudomonadota</taxon>
        <taxon>Alphaproteobacteria</taxon>
        <taxon>Rhodobacterales</taxon>
        <taxon>Paracoccaceae</taxon>
        <taxon>Aquicoccus</taxon>
    </lineage>
</organism>
<dbReference type="InterPro" id="IPR050155">
    <property type="entry name" value="HAD-like_hydrolase_sf"/>
</dbReference>
<reference evidence="1 2" key="1">
    <citation type="submission" date="2019-07" db="EMBL/GenBank/DDBJ databases">
        <title>Aquicoccus porphyridii gen. nov., sp. nov., isolated from a small marine red alga, Porphyridium marinum.</title>
        <authorList>
            <person name="Liu L."/>
        </authorList>
    </citation>
    <scope>NUCLEOTIDE SEQUENCE [LARGE SCALE GENOMIC DNA]</scope>
    <source>
        <strain evidence="1 2">L1 8-17</strain>
    </source>
</reference>
<proteinExistence type="predicted"/>
<dbReference type="Pfam" id="PF13419">
    <property type="entry name" value="HAD_2"/>
    <property type="match status" value="1"/>
</dbReference>
<keyword evidence="1" id="KW-0378">Hydrolase</keyword>
<dbReference type="InterPro" id="IPR036412">
    <property type="entry name" value="HAD-like_sf"/>
</dbReference>
<evidence type="ECO:0000313" key="2">
    <source>
        <dbReference type="Proteomes" id="UP000325291"/>
    </source>
</evidence>
<dbReference type="InterPro" id="IPR023214">
    <property type="entry name" value="HAD_sf"/>
</dbReference>
<dbReference type="SUPFAM" id="SSF56784">
    <property type="entry name" value="HAD-like"/>
    <property type="match status" value="1"/>
</dbReference>
<comment type="caution">
    <text evidence="1">The sequence shown here is derived from an EMBL/GenBank/DDBJ whole genome shotgun (WGS) entry which is preliminary data.</text>
</comment>
<dbReference type="RefSeq" id="WP_111363316.1">
    <property type="nucleotide sequence ID" value="NZ_JASHJG010000003.1"/>
</dbReference>
<dbReference type="GO" id="GO:0005829">
    <property type="term" value="C:cytosol"/>
    <property type="evidence" value="ECO:0007669"/>
    <property type="project" value="TreeGrafter"/>
</dbReference>
<dbReference type="InterPro" id="IPR006439">
    <property type="entry name" value="HAD-SF_hydro_IA"/>
</dbReference>
<gene>
    <name evidence="1" type="ORF">FLO80_04990</name>
</gene>
<protein>
    <submittedName>
        <fullName evidence="1">HAD-IA family hydrolase</fullName>
    </submittedName>
</protein>
<dbReference type="Gene3D" id="1.10.150.240">
    <property type="entry name" value="Putative phosphatase, domain 2"/>
    <property type="match status" value="1"/>
</dbReference>